<sequence>MPLSDIKIRNLKTEAKPYKVADFEGLFILVKTSGSKSWRFKYRLGGKEKLFVIGDYPAHSLAQARKARDAAKALLAQGIDPNEAKQEDKRILEAAKGETFIKLGQAFLAKQHKEGKSKATLDKTEYHLKLANQDFGQKPITEITAPMILKTLRKVEAKGNYETAHRLRARIGSIFRYAVASGVAEIDPTYALRDALIRPTRVHRAAITDPKALGQLMREIAQFDGQATTRIGLQLLAMLAQRPGEIRSAKWAEIDFANKIWAIPAEKMKMRRDHLVPLPDQAMMLLDELRRMNGNGEYLFPSLRTWKRPMSENTLNAALRRMGYAGDEMTAHGFRASFSTLANESGLWHADAIERALAHVEKNEVRRAYARGEHWDERVRLANWWADYIDEIRTQT</sequence>
<reference evidence="8 9" key="1">
    <citation type="submission" date="2020-08" db="EMBL/GenBank/DDBJ databases">
        <title>Genomic Encyclopedia of Type Strains, Phase IV (KMG-IV): sequencing the most valuable type-strain genomes for metagenomic binning, comparative biology and taxonomic classification.</title>
        <authorList>
            <person name="Goeker M."/>
        </authorList>
    </citation>
    <scope>NUCLEOTIDE SEQUENCE [LARGE SCALE GENOMIC DNA]</scope>
    <source>
        <strain evidence="8 9">DSM 102234</strain>
    </source>
</reference>
<comment type="caution">
    <text evidence="8">The sequence shown here is derived from an EMBL/GenBank/DDBJ whole genome shotgun (WGS) entry which is preliminary data.</text>
</comment>
<dbReference type="InterPro" id="IPR053876">
    <property type="entry name" value="Phage_int_M"/>
</dbReference>
<dbReference type="Pfam" id="PF13356">
    <property type="entry name" value="Arm-DNA-bind_3"/>
    <property type="match status" value="1"/>
</dbReference>
<dbReference type="GO" id="GO:0003677">
    <property type="term" value="F:DNA binding"/>
    <property type="evidence" value="ECO:0007669"/>
    <property type="project" value="UniProtKB-UniRule"/>
</dbReference>
<evidence type="ECO:0000259" key="6">
    <source>
        <dbReference type="PROSITE" id="PS51898"/>
    </source>
</evidence>
<dbReference type="PANTHER" id="PTHR30629">
    <property type="entry name" value="PROPHAGE INTEGRASE"/>
    <property type="match status" value="1"/>
</dbReference>
<dbReference type="RefSeq" id="WP_184566039.1">
    <property type="nucleotide sequence ID" value="NZ_JACIEI010000007.1"/>
</dbReference>
<dbReference type="InterPro" id="IPR038488">
    <property type="entry name" value="Integrase_DNA-bd_sf"/>
</dbReference>
<dbReference type="EMBL" id="JACIEI010000007">
    <property type="protein sequence ID" value="MBB3994745.1"/>
    <property type="molecule type" value="Genomic_DNA"/>
</dbReference>
<dbReference type="PROSITE" id="PS51898">
    <property type="entry name" value="TYR_RECOMBINASE"/>
    <property type="match status" value="1"/>
</dbReference>
<protein>
    <submittedName>
        <fullName evidence="8">Integrase</fullName>
    </submittedName>
</protein>
<dbReference type="InterPro" id="IPR011010">
    <property type="entry name" value="DNA_brk_join_enz"/>
</dbReference>
<dbReference type="InterPro" id="IPR002104">
    <property type="entry name" value="Integrase_catalytic"/>
</dbReference>
<dbReference type="Pfam" id="PF00589">
    <property type="entry name" value="Phage_integrase"/>
    <property type="match status" value="1"/>
</dbReference>
<dbReference type="InterPro" id="IPR050808">
    <property type="entry name" value="Phage_Integrase"/>
</dbReference>
<evidence type="ECO:0000313" key="8">
    <source>
        <dbReference type="EMBL" id="MBB3994745.1"/>
    </source>
</evidence>
<dbReference type="InterPro" id="IPR044068">
    <property type="entry name" value="CB"/>
</dbReference>
<evidence type="ECO:0000256" key="2">
    <source>
        <dbReference type="ARBA" id="ARBA00022908"/>
    </source>
</evidence>
<comment type="similarity">
    <text evidence="1">Belongs to the 'phage' integrase family.</text>
</comment>
<dbReference type="Pfam" id="PF22022">
    <property type="entry name" value="Phage_int_M"/>
    <property type="match status" value="1"/>
</dbReference>
<dbReference type="Gene3D" id="1.10.443.10">
    <property type="entry name" value="Intergrase catalytic core"/>
    <property type="match status" value="1"/>
</dbReference>
<evidence type="ECO:0000256" key="3">
    <source>
        <dbReference type="ARBA" id="ARBA00023125"/>
    </source>
</evidence>
<evidence type="ECO:0000256" key="5">
    <source>
        <dbReference type="PROSITE-ProRule" id="PRU01248"/>
    </source>
</evidence>
<feature type="domain" description="Core-binding (CB)" evidence="7">
    <location>
        <begin position="98"/>
        <end position="179"/>
    </location>
</feature>
<dbReference type="PANTHER" id="PTHR30629:SF2">
    <property type="entry name" value="PROPHAGE INTEGRASE INTS-RELATED"/>
    <property type="match status" value="1"/>
</dbReference>
<dbReference type="CDD" id="cd00801">
    <property type="entry name" value="INT_P4_C"/>
    <property type="match status" value="1"/>
</dbReference>
<evidence type="ECO:0000256" key="4">
    <source>
        <dbReference type="ARBA" id="ARBA00023172"/>
    </source>
</evidence>
<dbReference type="PROSITE" id="PS51900">
    <property type="entry name" value="CB"/>
    <property type="match status" value="1"/>
</dbReference>
<keyword evidence="4" id="KW-0233">DNA recombination</keyword>
<evidence type="ECO:0000259" key="7">
    <source>
        <dbReference type="PROSITE" id="PS51900"/>
    </source>
</evidence>
<dbReference type="SUPFAM" id="SSF56349">
    <property type="entry name" value="DNA breaking-rejoining enzymes"/>
    <property type="match status" value="1"/>
</dbReference>
<evidence type="ECO:0000256" key="1">
    <source>
        <dbReference type="ARBA" id="ARBA00008857"/>
    </source>
</evidence>
<dbReference type="InterPro" id="IPR010998">
    <property type="entry name" value="Integrase_recombinase_N"/>
</dbReference>
<keyword evidence="2" id="KW-0229">DNA integration</keyword>
<dbReference type="AlphaFoldDB" id="A0A7W6H0M3"/>
<dbReference type="Proteomes" id="UP000530268">
    <property type="component" value="Unassembled WGS sequence"/>
</dbReference>
<dbReference type="Gene3D" id="1.10.150.130">
    <property type="match status" value="1"/>
</dbReference>
<proteinExistence type="inferred from homology"/>
<gene>
    <name evidence="8" type="ORF">GGR95_002393</name>
</gene>
<dbReference type="InterPro" id="IPR013762">
    <property type="entry name" value="Integrase-like_cat_sf"/>
</dbReference>
<feature type="domain" description="Tyr recombinase" evidence="6">
    <location>
        <begin position="202"/>
        <end position="386"/>
    </location>
</feature>
<dbReference type="InterPro" id="IPR025166">
    <property type="entry name" value="Integrase_DNA_bind_dom"/>
</dbReference>
<keyword evidence="9" id="KW-1185">Reference proteome</keyword>
<accession>A0A7W6H0M3</accession>
<organism evidence="8 9">
    <name type="scientific">Sulfitobacter undariae</name>
    <dbReference type="NCBI Taxonomy" id="1563671"/>
    <lineage>
        <taxon>Bacteria</taxon>
        <taxon>Pseudomonadati</taxon>
        <taxon>Pseudomonadota</taxon>
        <taxon>Alphaproteobacteria</taxon>
        <taxon>Rhodobacterales</taxon>
        <taxon>Roseobacteraceae</taxon>
        <taxon>Sulfitobacter</taxon>
    </lineage>
</organism>
<dbReference type="Gene3D" id="3.30.160.390">
    <property type="entry name" value="Integrase, DNA-binding domain"/>
    <property type="match status" value="1"/>
</dbReference>
<dbReference type="GO" id="GO:0006310">
    <property type="term" value="P:DNA recombination"/>
    <property type="evidence" value="ECO:0007669"/>
    <property type="project" value="UniProtKB-KW"/>
</dbReference>
<keyword evidence="3 5" id="KW-0238">DNA-binding</keyword>
<evidence type="ECO:0000313" key="9">
    <source>
        <dbReference type="Proteomes" id="UP000530268"/>
    </source>
</evidence>
<dbReference type="GO" id="GO:0015074">
    <property type="term" value="P:DNA integration"/>
    <property type="evidence" value="ECO:0007669"/>
    <property type="project" value="UniProtKB-KW"/>
</dbReference>
<name>A0A7W6H0M3_9RHOB</name>